<gene>
    <name evidence="2" type="ORF">MNOR_LOCUS41017</name>
</gene>
<feature type="region of interest" description="Disordered" evidence="1">
    <location>
        <begin position="18"/>
        <end position="66"/>
    </location>
</feature>
<feature type="compositionally biased region" description="Polar residues" evidence="1">
    <location>
        <begin position="148"/>
        <end position="159"/>
    </location>
</feature>
<accession>A0AAV2SUC8</accession>
<evidence type="ECO:0000313" key="3">
    <source>
        <dbReference type="Proteomes" id="UP001497623"/>
    </source>
</evidence>
<name>A0AAV2SUC8_MEGNR</name>
<proteinExistence type="predicted"/>
<dbReference type="Proteomes" id="UP001497623">
    <property type="component" value="Unassembled WGS sequence"/>
</dbReference>
<feature type="compositionally biased region" description="Basic and acidic residues" evidence="1">
    <location>
        <begin position="116"/>
        <end position="146"/>
    </location>
</feature>
<organism evidence="2 3">
    <name type="scientific">Meganyctiphanes norvegica</name>
    <name type="common">Northern krill</name>
    <name type="synonym">Thysanopoda norvegica</name>
    <dbReference type="NCBI Taxonomy" id="48144"/>
    <lineage>
        <taxon>Eukaryota</taxon>
        <taxon>Metazoa</taxon>
        <taxon>Ecdysozoa</taxon>
        <taxon>Arthropoda</taxon>
        <taxon>Crustacea</taxon>
        <taxon>Multicrustacea</taxon>
        <taxon>Malacostraca</taxon>
        <taxon>Eumalacostraca</taxon>
        <taxon>Eucarida</taxon>
        <taxon>Euphausiacea</taxon>
        <taxon>Euphausiidae</taxon>
        <taxon>Meganyctiphanes</taxon>
    </lineage>
</organism>
<feature type="compositionally biased region" description="Basic and acidic residues" evidence="1">
    <location>
        <begin position="18"/>
        <end position="44"/>
    </location>
</feature>
<feature type="region of interest" description="Disordered" evidence="1">
    <location>
        <begin position="103"/>
        <end position="159"/>
    </location>
</feature>
<feature type="compositionally biased region" description="Polar residues" evidence="1">
    <location>
        <begin position="46"/>
        <end position="60"/>
    </location>
</feature>
<comment type="caution">
    <text evidence="2">The sequence shown here is derived from an EMBL/GenBank/DDBJ whole genome shotgun (WGS) entry which is preliminary data.</text>
</comment>
<keyword evidence="3" id="KW-1185">Reference proteome</keyword>
<dbReference type="AlphaFoldDB" id="A0AAV2SUC8"/>
<protein>
    <submittedName>
        <fullName evidence="2">Uncharacterized protein</fullName>
    </submittedName>
</protein>
<evidence type="ECO:0000256" key="1">
    <source>
        <dbReference type="SAM" id="MobiDB-lite"/>
    </source>
</evidence>
<sequence>MAILQEELFPLKQMEGLAKKSENMRNSSRESEVEAEDKIAEMDKINQPSGPQAPMSSSTEIHMRRSKKDAWVPKSDYFGEYEEMWRLLDDKYANRCVLASDTIRDFFGKPPPPATQEDRERKNQKHDEQMNERTNEEEIADEDGRISAESNSQLTTTKQPSFKKNMCDFMLVKQKQF</sequence>
<feature type="non-terminal residue" evidence="2">
    <location>
        <position position="177"/>
    </location>
</feature>
<evidence type="ECO:0000313" key="2">
    <source>
        <dbReference type="EMBL" id="CAL4245184.1"/>
    </source>
</evidence>
<reference evidence="2 3" key="1">
    <citation type="submission" date="2024-05" db="EMBL/GenBank/DDBJ databases">
        <authorList>
            <person name="Wallberg A."/>
        </authorList>
    </citation>
    <scope>NUCLEOTIDE SEQUENCE [LARGE SCALE GENOMIC DNA]</scope>
</reference>
<dbReference type="EMBL" id="CAXKWB010138408">
    <property type="protein sequence ID" value="CAL4245184.1"/>
    <property type="molecule type" value="Genomic_DNA"/>
</dbReference>